<protein>
    <recommendedName>
        <fullName evidence="2">Response regulatory domain-containing protein</fullName>
    </recommendedName>
</protein>
<dbReference type="EMBL" id="UOEW01000109">
    <property type="protein sequence ID" value="VAW35669.1"/>
    <property type="molecule type" value="Genomic_DNA"/>
</dbReference>
<dbReference type="PANTHER" id="PTHR44591:SF19">
    <property type="entry name" value="TWO-COMPONENT RESPONSE REGULATOR-RELATED"/>
    <property type="match status" value="1"/>
</dbReference>
<dbReference type="AlphaFoldDB" id="A0A3B0VFT8"/>
<dbReference type="GO" id="GO:0000160">
    <property type="term" value="P:phosphorelay signal transduction system"/>
    <property type="evidence" value="ECO:0007669"/>
    <property type="project" value="InterPro"/>
</dbReference>
<evidence type="ECO:0000259" key="2">
    <source>
        <dbReference type="PROSITE" id="PS50110"/>
    </source>
</evidence>
<dbReference type="InterPro" id="IPR011006">
    <property type="entry name" value="CheY-like_superfamily"/>
</dbReference>
<dbReference type="Pfam" id="PF00072">
    <property type="entry name" value="Response_reg"/>
    <property type="match status" value="1"/>
</dbReference>
<dbReference type="Gene3D" id="3.40.50.2300">
    <property type="match status" value="1"/>
</dbReference>
<dbReference type="InterPro" id="IPR050595">
    <property type="entry name" value="Bact_response_regulator"/>
</dbReference>
<keyword evidence="1" id="KW-0597">Phosphoprotein</keyword>
<organism evidence="3">
    <name type="scientific">hydrothermal vent metagenome</name>
    <dbReference type="NCBI Taxonomy" id="652676"/>
    <lineage>
        <taxon>unclassified sequences</taxon>
        <taxon>metagenomes</taxon>
        <taxon>ecological metagenomes</taxon>
    </lineage>
</organism>
<reference evidence="3" key="1">
    <citation type="submission" date="2018-06" db="EMBL/GenBank/DDBJ databases">
        <authorList>
            <person name="Zhirakovskaya E."/>
        </authorList>
    </citation>
    <scope>NUCLEOTIDE SEQUENCE</scope>
</reference>
<dbReference type="PANTHER" id="PTHR44591">
    <property type="entry name" value="STRESS RESPONSE REGULATOR PROTEIN 1"/>
    <property type="match status" value="1"/>
</dbReference>
<dbReference type="PROSITE" id="PS50110">
    <property type="entry name" value="RESPONSE_REGULATORY"/>
    <property type="match status" value="1"/>
</dbReference>
<gene>
    <name evidence="3" type="ORF">MNBD_GAMMA01-337</name>
</gene>
<dbReference type="SUPFAM" id="SSF52172">
    <property type="entry name" value="CheY-like"/>
    <property type="match status" value="1"/>
</dbReference>
<sequence length="313" mass="35395">MDELIKPEEMTAIRILLVDDELDFLMSLKMELGKRYKVMTAEDGIEARLMLECKNDFDLIISSQSMPVMNGMELFEWIGKEYPQTPKVLLAELSELTDEIKSQTNENKFYCLDKSLDRIDLLSAIDQAVIGVKPVVMSFFKNEDDTIETQTKPTGCKMAVLDDNTKNWPSFEKLTNQSDSIGEVVYFRNPLLLLERLKKDSSLGVVCINFKKKKSVLNNVIEQISRLKHAANVILICDVDQAGAAVEYQIKGTIYQRVIKPGSASKMLLEIESAAKQFISDNQPIQVPESLTCKPNDTHIIKQSDSLLIHAVR</sequence>
<proteinExistence type="predicted"/>
<feature type="domain" description="Response regulatory" evidence="2">
    <location>
        <begin position="14"/>
        <end position="129"/>
    </location>
</feature>
<dbReference type="SMART" id="SM00448">
    <property type="entry name" value="REC"/>
    <property type="match status" value="1"/>
</dbReference>
<evidence type="ECO:0000313" key="3">
    <source>
        <dbReference type="EMBL" id="VAW35669.1"/>
    </source>
</evidence>
<accession>A0A3B0VFT8</accession>
<evidence type="ECO:0000256" key="1">
    <source>
        <dbReference type="ARBA" id="ARBA00022553"/>
    </source>
</evidence>
<name>A0A3B0VFT8_9ZZZZ</name>
<dbReference type="InterPro" id="IPR001789">
    <property type="entry name" value="Sig_transdc_resp-reg_receiver"/>
</dbReference>